<gene>
    <name evidence="1" type="ORF">IV02_13905</name>
</gene>
<dbReference type="PATRIC" id="fig|317.174.peg.2851"/>
<sequence>MSTHTPAGTRFVIANDFMKLGDRLIRFGQALQNPDTTVQQLTSLAGSCGIALKLRAVAESGAPTDEQ</sequence>
<dbReference type="EMBL" id="JPQT01000106">
    <property type="protein sequence ID" value="KFE51101.1"/>
    <property type="molecule type" value="Genomic_DNA"/>
</dbReference>
<evidence type="ECO:0000313" key="1">
    <source>
        <dbReference type="EMBL" id="KFE51101.1"/>
    </source>
</evidence>
<dbReference type="Proteomes" id="UP000028643">
    <property type="component" value="Unassembled WGS sequence"/>
</dbReference>
<comment type="caution">
    <text evidence="1">The sequence shown here is derived from an EMBL/GenBank/DDBJ whole genome shotgun (WGS) entry which is preliminary data.</text>
</comment>
<evidence type="ECO:0000313" key="2">
    <source>
        <dbReference type="Proteomes" id="UP000028643"/>
    </source>
</evidence>
<accession>A0A085V6N8</accession>
<name>A0A085V6N8_PSESX</name>
<proteinExistence type="predicted"/>
<organism evidence="1 2">
    <name type="scientific">Pseudomonas syringae</name>
    <dbReference type="NCBI Taxonomy" id="317"/>
    <lineage>
        <taxon>Bacteria</taxon>
        <taxon>Pseudomonadati</taxon>
        <taxon>Pseudomonadota</taxon>
        <taxon>Gammaproteobacteria</taxon>
        <taxon>Pseudomonadales</taxon>
        <taxon>Pseudomonadaceae</taxon>
        <taxon>Pseudomonas</taxon>
    </lineage>
</organism>
<dbReference type="AlphaFoldDB" id="A0A085V6N8"/>
<protein>
    <submittedName>
        <fullName evidence="1">Uncharacterized protein</fullName>
    </submittedName>
</protein>
<reference evidence="1 2" key="1">
    <citation type="submission" date="2014-07" db="EMBL/GenBank/DDBJ databases">
        <title>Draft Genome Sequences of Environmental Pseudomonas syringae strains.</title>
        <authorList>
            <person name="Baltrus D.A."/>
            <person name="Berge O."/>
            <person name="Morris C."/>
        </authorList>
    </citation>
    <scope>NUCLEOTIDE SEQUENCE [LARGE SCALE GENOMIC DNA]</scope>
    <source>
        <strain evidence="1 2">CEB003</strain>
    </source>
</reference>
<dbReference type="RefSeq" id="WP_047575545.1">
    <property type="nucleotide sequence ID" value="NZ_JPQT01000106.1"/>
</dbReference>